<keyword evidence="3" id="KW-1003">Cell membrane</keyword>
<evidence type="ECO:0000259" key="9">
    <source>
        <dbReference type="Pfam" id="PF02608"/>
    </source>
</evidence>
<keyword evidence="5" id="KW-0472">Membrane</keyword>
<dbReference type="InterPro" id="IPR028082">
    <property type="entry name" value="Peripla_BP_I"/>
</dbReference>
<keyword evidence="4 8" id="KW-0732">Signal</keyword>
<evidence type="ECO:0000256" key="6">
    <source>
        <dbReference type="ARBA" id="ARBA00023288"/>
    </source>
</evidence>
<dbReference type="Proteomes" id="UP000279029">
    <property type="component" value="Chromosome"/>
</dbReference>
<feature type="domain" description="ABC transporter substrate-binding protein PnrA-like" evidence="9">
    <location>
        <begin position="57"/>
        <end position="361"/>
    </location>
</feature>
<evidence type="ECO:0000313" key="11">
    <source>
        <dbReference type="Proteomes" id="UP000279029"/>
    </source>
</evidence>
<dbReference type="InterPro" id="IPR050957">
    <property type="entry name" value="BMP_lipoprotein"/>
</dbReference>
<comment type="subcellular location">
    <subcellularLocation>
        <location evidence="1">Cell membrane</location>
        <topology evidence="1">Lipid-anchor</topology>
    </subcellularLocation>
</comment>
<gene>
    <name evidence="10" type="primary">nupN</name>
    <name evidence="10" type="ORF">PATL70BA_1852</name>
</gene>
<feature type="compositionally biased region" description="Acidic residues" evidence="7">
    <location>
        <begin position="39"/>
        <end position="50"/>
    </location>
</feature>
<dbReference type="GO" id="GO:0005886">
    <property type="term" value="C:plasma membrane"/>
    <property type="evidence" value="ECO:0007669"/>
    <property type="project" value="UniProtKB-SubCell"/>
</dbReference>
<dbReference type="RefSeq" id="WP_125136996.1">
    <property type="nucleotide sequence ID" value="NZ_LR130778.1"/>
</dbReference>
<dbReference type="Gene3D" id="3.40.50.2300">
    <property type="match status" value="2"/>
</dbReference>
<keyword evidence="11" id="KW-1185">Reference proteome</keyword>
<organism evidence="10 11">
    <name type="scientific">Petrocella atlantisensis</name>
    <dbReference type="NCBI Taxonomy" id="2173034"/>
    <lineage>
        <taxon>Bacteria</taxon>
        <taxon>Bacillati</taxon>
        <taxon>Bacillota</taxon>
        <taxon>Clostridia</taxon>
        <taxon>Lachnospirales</taxon>
        <taxon>Vallitaleaceae</taxon>
        <taxon>Petrocella</taxon>
    </lineage>
</organism>
<evidence type="ECO:0000256" key="1">
    <source>
        <dbReference type="ARBA" id="ARBA00004193"/>
    </source>
</evidence>
<evidence type="ECO:0000256" key="2">
    <source>
        <dbReference type="ARBA" id="ARBA00008610"/>
    </source>
</evidence>
<evidence type="ECO:0000256" key="3">
    <source>
        <dbReference type="ARBA" id="ARBA00022475"/>
    </source>
</evidence>
<feature type="signal peptide" evidence="8">
    <location>
        <begin position="1"/>
        <end position="19"/>
    </location>
</feature>
<comment type="similarity">
    <text evidence="2">Belongs to the BMP lipoprotein family.</text>
</comment>
<keyword evidence="6 10" id="KW-0449">Lipoprotein</keyword>
<evidence type="ECO:0000256" key="8">
    <source>
        <dbReference type="SAM" id="SignalP"/>
    </source>
</evidence>
<dbReference type="Pfam" id="PF02608">
    <property type="entry name" value="Bmp"/>
    <property type="match status" value="1"/>
</dbReference>
<proteinExistence type="inferred from homology"/>
<sequence length="367" mass="39221">MFKKLLTIVLALAMILSLALVTGCAKDEPEVTTDPVTETTEETPEETPEEEPVDFTVGLVTDVGGIDDKSFNQGTWEGILEFATATGAQTKYLQSDSDADYVPNLSNFSDEEMDLIIAPGFLFEGALTEVATNFPDQKYLIIDMVIADKPNVASAVFAEEQGSFLVGVAAALTAQEAGKDTVGFIGGMDFDLIQKFEAGFEAGVEAVDPNMTVLVEYAGDFSNAQIGQTLAAKMYDQGAYIIFHAAGGTGNGLIKEAKDRRTNGEDVWAIGIDKDQYDDGIYEGDKSAVLTSMMKRVDVAAYDVAEMTLNGEFPGGGILVFDLTNQGVGIPESNPNLTDAVVEEVKAYEGKVVAGEIEVPVLPNRLK</sequence>
<reference evidence="10 11" key="1">
    <citation type="submission" date="2018-09" db="EMBL/GenBank/DDBJ databases">
        <authorList>
            <person name="Postec A."/>
        </authorList>
    </citation>
    <scope>NUCLEOTIDE SEQUENCE [LARGE SCALE GENOMIC DNA]</scope>
    <source>
        <strain evidence="10">70B-A</strain>
    </source>
</reference>
<evidence type="ECO:0000256" key="7">
    <source>
        <dbReference type="SAM" id="MobiDB-lite"/>
    </source>
</evidence>
<dbReference type="OrthoDB" id="9769871at2"/>
<evidence type="ECO:0000313" key="10">
    <source>
        <dbReference type="EMBL" id="VDN47742.1"/>
    </source>
</evidence>
<dbReference type="EMBL" id="LR130778">
    <property type="protein sequence ID" value="VDN47742.1"/>
    <property type="molecule type" value="Genomic_DNA"/>
</dbReference>
<dbReference type="InterPro" id="IPR003760">
    <property type="entry name" value="PnrA-like"/>
</dbReference>
<protein>
    <submittedName>
        <fullName evidence="10">Lipoprotein involved in guanosine transport</fullName>
    </submittedName>
</protein>
<accession>A0A3P7RYW3</accession>
<dbReference type="PANTHER" id="PTHR34296">
    <property type="entry name" value="TRANSCRIPTIONAL ACTIVATOR PROTEIN MED"/>
    <property type="match status" value="1"/>
</dbReference>
<dbReference type="PROSITE" id="PS51257">
    <property type="entry name" value="PROKAR_LIPOPROTEIN"/>
    <property type="match status" value="1"/>
</dbReference>
<dbReference type="CDD" id="cd06354">
    <property type="entry name" value="PBP1_PrnA-like"/>
    <property type="match status" value="1"/>
</dbReference>
<evidence type="ECO:0000256" key="5">
    <source>
        <dbReference type="ARBA" id="ARBA00023136"/>
    </source>
</evidence>
<dbReference type="PANTHER" id="PTHR34296:SF2">
    <property type="entry name" value="ABC TRANSPORTER GUANOSINE-BINDING PROTEIN NUPN"/>
    <property type="match status" value="1"/>
</dbReference>
<feature type="chain" id="PRO_5038983350" evidence="8">
    <location>
        <begin position="20"/>
        <end position="367"/>
    </location>
</feature>
<feature type="region of interest" description="Disordered" evidence="7">
    <location>
        <begin position="27"/>
        <end position="50"/>
    </location>
</feature>
<dbReference type="AlphaFoldDB" id="A0A3P7RYW3"/>
<dbReference type="SUPFAM" id="SSF53822">
    <property type="entry name" value="Periplasmic binding protein-like I"/>
    <property type="match status" value="1"/>
</dbReference>
<dbReference type="KEGG" id="cbar:PATL70BA_1852"/>
<name>A0A3P7RYW3_9FIRM</name>
<evidence type="ECO:0000256" key="4">
    <source>
        <dbReference type="ARBA" id="ARBA00022729"/>
    </source>
</evidence>